<dbReference type="EMBL" id="CP012871">
    <property type="protein sequence ID" value="ALR75489.1"/>
    <property type="molecule type" value="Genomic_DNA"/>
</dbReference>
<dbReference type="PANTHER" id="PTHR33420">
    <property type="entry name" value="FIMBRIAL SUBUNIT ELFA-RELATED"/>
    <property type="match status" value="1"/>
</dbReference>
<dbReference type="SUPFAM" id="SSF49401">
    <property type="entry name" value="Bacterial adhesins"/>
    <property type="match status" value="1"/>
</dbReference>
<dbReference type="KEGG" id="kle:AO703_03950"/>
<evidence type="ECO:0000313" key="3">
    <source>
        <dbReference type="EMBL" id="ALR75489.1"/>
    </source>
</evidence>
<protein>
    <submittedName>
        <fullName evidence="3">Fimbrial protein</fullName>
    </submittedName>
</protein>
<dbReference type="Pfam" id="PF00419">
    <property type="entry name" value="Fimbrial"/>
    <property type="match status" value="1"/>
</dbReference>
<sequence length="190" mass="20314">MKSLFLSCVIGFLISSNVMAASTNINMTANIINTSCQIAVKDNGQIDVGTVDFEYLNNNTSVDQIYSGGSPFFITVSNCAQVSGKNPTRLTFSFTPVSGALSPTNQQVFANQSTGGASNVGIVILSIQDAQNVFNVLDINGQPRSIYSVNPDELINATYHFYARMQKASPTQSISSGLVKASVLVAVYYE</sequence>
<proteinExistence type="predicted"/>
<gene>
    <name evidence="3" type="ORF">AO703_03950</name>
</gene>
<feature type="domain" description="Fimbrial-type adhesion" evidence="2">
    <location>
        <begin position="25"/>
        <end position="189"/>
    </location>
</feature>
<dbReference type="RefSeq" id="WP_062740379.1">
    <property type="nucleotide sequence ID" value="NZ_CP012871.1"/>
</dbReference>
<evidence type="ECO:0000313" key="4">
    <source>
        <dbReference type="Proteomes" id="UP000069162"/>
    </source>
</evidence>
<feature type="signal peptide" evidence="1">
    <location>
        <begin position="1"/>
        <end position="20"/>
    </location>
</feature>
<dbReference type="InterPro" id="IPR000259">
    <property type="entry name" value="Adhesion_dom_fimbrial"/>
</dbReference>
<keyword evidence="1" id="KW-0732">Signal</keyword>
<dbReference type="PANTHER" id="PTHR33420:SF5">
    <property type="entry name" value="FIMBRIAL SUBUNIT"/>
    <property type="match status" value="1"/>
</dbReference>
<dbReference type="InterPro" id="IPR050263">
    <property type="entry name" value="Bact_Fimbrial_Adh_Pro"/>
</dbReference>
<reference evidence="4" key="1">
    <citation type="submission" date="2015-10" db="EMBL/GenBank/DDBJ databases">
        <title>Complete Genome Sequencing of Klebsiella sp. strain G5.</title>
        <authorList>
            <person name="Chan K.-G."/>
            <person name="Chen J.-W."/>
        </authorList>
    </citation>
    <scope>NUCLEOTIDE SEQUENCE [LARGE SCALE GENOMIC DNA]</scope>
    <source>
        <strain evidence="4">G5</strain>
    </source>
</reference>
<dbReference type="OrthoDB" id="6572549at2"/>
<evidence type="ECO:0000256" key="1">
    <source>
        <dbReference type="SAM" id="SignalP"/>
    </source>
</evidence>
<dbReference type="InterPro" id="IPR036937">
    <property type="entry name" value="Adhesion_dom_fimbrial_sf"/>
</dbReference>
<dbReference type="InterPro" id="IPR008966">
    <property type="entry name" value="Adhesion_dom_sf"/>
</dbReference>
<accession>A0A806X9Y0</accession>
<dbReference type="Proteomes" id="UP000069162">
    <property type="component" value="Chromosome"/>
</dbReference>
<dbReference type="GO" id="GO:0009289">
    <property type="term" value="C:pilus"/>
    <property type="evidence" value="ECO:0007669"/>
    <property type="project" value="InterPro"/>
</dbReference>
<feature type="chain" id="PRO_5032990754" evidence="1">
    <location>
        <begin position="21"/>
        <end position="190"/>
    </location>
</feature>
<dbReference type="Gene3D" id="2.60.40.1090">
    <property type="entry name" value="Fimbrial-type adhesion domain"/>
    <property type="match status" value="1"/>
</dbReference>
<dbReference type="AlphaFoldDB" id="A0A806X9Y0"/>
<dbReference type="GO" id="GO:0043709">
    <property type="term" value="P:cell adhesion involved in single-species biofilm formation"/>
    <property type="evidence" value="ECO:0007669"/>
    <property type="project" value="TreeGrafter"/>
</dbReference>
<dbReference type="NCBIfam" id="NF011794">
    <property type="entry name" value="PRK15262.1"/>
    <property type="match status" value="1"/>
</dbReference>
<name>A0A806X9Y0_9ENTR</name>
<evidence type="ECO:0000259" key="2">
    <source>
        <dbReference type="Pfam" id="PF00419"/>
    </source>
</evidence>
<organism evidence="3 4">
    <name type="scientific">[Enterobacter] lignolyticus</name>
    <dbReference type="NCBI Taxonomy" id="1334193"/>
    <lineage>
        <taxon>Bacteria</taxon>
        <taxon>Pseudomonadati</taxon>
        <taxon>Pseudomonadota</taxon>
        <taxon>Gammaproteobacteria</taxon>
        <taxon>Enterobacterales</taxon>
        <taxon>Enterobacteriaceae</taxon>
        <taxon>Pluralibacter</taxon>
    </lineage>
</organism>